<evidence type="ECO:0000313" key="2">
    <source>
        <dbReference type="EMBL" id="OGE81439.1"/>
    </source>
</evidence>
<sequence length="271" mass="30769">MENQQGVSQKNISNQPVPTLPPNKNWLSRHMVLGYVFLGLVFAGIVAGVFYWQYGWTFGNDCSRKEILAVNNDGETKKFYNSCLPPGWSPAAWFEDTNQLDSDASVGAGEAANWQTYLSPFYDFRFRFEYPSDWVDRTDEYGSKDKYLVLSTKESGFDTLKYAGELKDYYAWLKIPFGPVDVGTNMTQYSLSYCSNPKSLTISGAKALRCRGEIEAVSGFAANKAMEYLFIEKTTGVMLISMTIRGDLTQEQQDEYARVFDQIISTFMFVR</sequence>
<feature type="transmembrane region" description="Helical" evidence="1">
    <location>
        <begin position="32"/>
        <end position="54"/>
    </location>
</feature>
<proteinExistence type="predicted"/>
<comment type="caution">
    <text evidence="2">The sequence shown here is derived from an EMBL/GenBank/DDBJ whole genome shotgun (WGS) entry which is preliminary data.</text>
</comment>
<gene>
    <name evidence="2" type="ORF">A2720_02770</name>
</gene>
<organism evidence="2 3">
    <name type="scientific">Candidatus Doudnabacteria bacterium RIFCSPHIGHO2_01_FULL_46_24</name>
    <dbReference type="NCBI Taxonomy" id="1817825"/>
    <lineage>
        <taxon>Bacteria</taxon>
        <taxon>Candidatus Doudnaibacteriota</taxon>
    </lineage>
</organism>
<accession>A0A1F5NUV4</accession>
<dbReference type="Proteomes" id="UP000178892">
    <property type="component" value="Unassembled WGS sequence"/>
</dbReference>
<reference evidence="2 3" key="1">
    <citation type="journal article" date="2016" name="Nat. Commun.">
        <title>Thousands of microbial genomes shed light on interconnected biogeochemical processes in an aquifer system.</title>
        <authorList>
            <person name="Anantharaman K."/>
            <person name="Brown C.T."/>
            <person name="Hug L.A."/>
            <person name="Sharon I."/>
            <person name="Castelle C.J."/>
            <person name="Probst A.J."/>
            <person name="Thomas B.C."/>
            <person name="Singh A."/>
            <person name="Wilkins M.J."/>
            <person name="Karaoz U."/>
            <person name="Brodie E.L."/>
            <person name="Williams K.H."/>
            <person name="Hubbard S.S."/>
            <person name="Banfield J.F."/>
        </authorList>
    </citation>
    <scope>NUCLEOTIDE SEQUENCE [LARGE SCALE GENOMIC DNA]</scope>
</reference>
<keyword evidence="1" id="KW-0812">Transmembrane</keyword>
<evidence type="ECO:0000256" key="1">
    <source>
        <dbReference type="SAM" id="Phobius"/>
    </source>
</evidence>
<dbReference type="STRING" id="1817825.A2720_02770"/>
<protein>
    <submittedName>
        <fullName evidence="2">Uncharacterized protein</fullName>
    </submittedName>
</protein>
<keyword evidence="1" id="KW-1133">Transmembrane helix</keyword>
<evidence type="ECO:0000313" key="3">
    <source>
        <dbReference type="Proteomes" id="UP000178892"/>
    </source>
</evidence>
<keyword evidence="1" id="KW-0472">Membrane</keyword>
<dbReference type="AlphaFoldDB" id="A0A1F5NUV4"/>
<name>A0A1F5NUV4_9BACT</name>
<dbReference type="EMBL" id="MFEL01000008">
    <property type="protein sequence ID" value="OGE81439.1"/>
    <property type="molecule type" value="Genomic_DNA"/>
</dbReference>